<gene>
    <name evidence="2" type="ORF">CRD60_07065</name>
</gene>
<proteinExistence type="predicted"/>
<organism evidence="2 3">
    <name type="scientific">Bifidobacterium aemilianum</name>
    <dbReference type="NCBI Taxonomy" id="2493120"/>
    <lineage>
        <taxon>Bacteria</taxon>
        <taxon>Bacillati</taxon>
        <taxon>Actinomycetota</taxon>
        <taxon>Actinomycetes</taxon>
        <taxon>Bifidobacteriales</taxon>
        <taxon>Bifidobacteriaceae</taxon>
        <taxon>Bifidobacterium</taxon>
    </lineage>
</organism>
<feature type="compositionally biased region" description="Low complexity" evidence="1">
    <location>
        <begin position="128"/>
        <end position="143"/>
    </location>
</feature>
<accession>A0A366K890</accession>
<feature type="region of interest" description="Disordered" evidence="1">
    <location>
        <begin position="117"/>
        <end position="144"/>
    </location>
</feature>
<keyword evidence="3" id="KW-1185">Reference proteome</keyword>
<evidence type="ECO:0000313" key="2">
    <source>
        <dbReference type="EMBL" id="RBP97378.1"/>
    </source>
</evidence>
<sequence>MKEHEAQGLGPRSASGVVAGRVKAQVTLSLEGAEGIPAEELLPHLHLDLIVHCDDPRLPTMDTLVRDLTITLAPVDGGSAQDLDEEGFSEAGLPFGQAPSGQVFPAGRRLPHMPGRAESAAALEDGTADASAAQGQAASADSGPRIAGSAVIAMSSVSPKAEQIFRSVIVSLDAIPGNQVDGISPLYHVSNLDGPDAMSAVLQVSSHQAAPALAATLESIEMAHEGALSLHLVDMQGGEADTSPAHGGPCWQEARHRAAVLAPWLDMDPDARLGPDPVSYLLAMAPDADRVGLLSANWIIGETL</sequence>
<evidence type="ECO:0008006" key="4">
    <source>
        <dbReference type="Google" id="ProtNLM"/>
    </source>
</evidence>
<dbReference type="Proteomes" id="UP000252530">
    <property type="component" value="Unassembled WGS sequence"/>
</dbReference>
<dbReference type="AlphaFoldDB" id="A0A366K890"/>
<comment type="caution">
    <text evidence="2">The sequence shown here is derived from an EMBL/GenBank/DDBJ whole genome shotgun (WGS) entry which is preliminary data.</text>
</comment>
<evidence type="ECO:0000313" key="3">
    <source>
        <dbReference type="Proteomes" id="UP000252530"/>
    </source>
</evidence>
<dbReference type="OrthoDB" id="9808041at2"/>
<evidence type="ECO:0000256" key="1">
    <source>
        <dbReference type="SAM" id="MobiDB-lite"/>
    </source>
</evidence>
<name>A0A366K890_9BIFI</name>
<dbReference type="RefSeq" id="WP_113860588.1">
    <property type="nucleotide sequence ID" value="NZ_PDCG01000007.1"/>
</dbReference>
<protein>
    <recommendedName>
        <fullName evidence="4">2-amino-4-hydroxy-6-hydroxymethyldihydropteridine pyrophosphokinase</fullName>
    </recommendedName>
</protein>
<dbReference type="InterPro" id="IPR035907">
    <property type="entry name" value="Hppk_sf"/>
</dbReference>
<dbReference type="SUPFAM" id="SSF55083">
    <property type="entry name" value="6-hydroxymethyl-7,8-dihydropterin pyrophosphokinase, HPPK"/>
    <property type="match status" value="1"/>
</dbReference>
<reference evidence="2 3" key="1">
    <citation type="submission" date="2017-10" db="EMBL/GenBank/DDBJ databases">
        <title>Bifidobacterium xylocopum sp. nov. and Bifidobacterium aemilianum sp. nov., from the carpenter bee (Xylocopa violacea) digestive tract.</title>
        <authorList>
            <person name="Alberoni D."/>
            <person name="Baffoni L."/>
            <person name="Di Gioia D."/>
            <person name="Gaggia F."/>
            <person name="Biavati B."/>
        </authorList>
    </citation>
    <scope>NUCLEOTIDE SEQUENCE [LARGE SCALE GENOMIC DNA]</scope>
    <source>
        <strain evidence="2 3">XV10</strain>
    </source>
</reference>
<dbReference type="EMBL" id="PDCG01000007">
    <property type="protein sequence ID" value="RBP97378.1"/>
    <property type="molecule type" value="Genomic_DNA"/>
</dbReference>